<protein>
    <recommendedName>
        <fullName evidence="3">procollagen-proline 3-dioxygenase</fullName>
        <ecNumber evidence="3">1.14.11.7</ecNumber>
    </recommendedName>
</protein>
<keyword evidence="7" id="KW-0560">Oxidoreductase</keyword>
<dbReference type="STRING" id="4097.A0A1S4BM83"/>
<name>A0A1S4BM83_TOBAC</name>
<dbReference type="PaxDb" id="4097-A0A1S4BM83"/>
<evidence type="ECO:0000256" key="4">
    <source>
        <dbReference type="ARBA" id="ARBA00022723"/>
    </source>
</evidence>
<dbReference type="SMART" id="SM00702">
    <property type="entry name" value="P4Hc"/>
    <property type="match status" value="1"/>
</dbReference>
<evidence type="ECO:0000256" key="1">
    <source>
        <dbReference type="ARBA" id="ARBA00001961"/>
    </source>
</evidence>
<dbReference type="PANTHER" id="PTHR14049:SF9">
    <property type="entry name" value="PROCOLLAGEN-PROLINE 3-DIOXYGENASE"/>
    <property type="match status" value="1"/>
</dbReference>
<gene>
    <name evidence="11" type="primary">LOC107809790</name>
</gene>
<reference evidence="10" key="1">
    <citation type="journal article" date="2014" name="Nat. Commun.">
        <title>The tobacco genome sequence and its comparison with those of tomato and potato.</title>
        <authorList>
            <person name="Sierro N."/>
            <person name="Battey J.N."/>
            <person name="Ouadi S."/>
            <person name="Bakaher N."/>
            <person name="Bovet L."/>
            <person name="Willig A."/>
            <person name="Goepfert S."/>
            <person name="Peitsch M.C."/>
            <person name="Ivanov N.V."/>
        </authorList>
    </citation>
    <scope>NUCLEOTIDE SEQUENCE [LARGE SCALE GENOMIC DNA]</scope>
</reference>
<keyword evidence="5" id="KW-0677">Repeat</keyword>
<organism evidence="10 11">
    <name type="scientific">Nicotiana tabacum</name>
    <name type="common">Common tobacco</name>
    <dbReference type="NCBI Taxonomy" id="4097"/>
    <lineage>
        <taxon>Eukaryota</taxon>
        <taxon>Viridiplantae</taxon>
        <taxon>Streptophyta</taxon>
        <taxon>Embryophyta</taxon>
        <taxon>Tracheophyta</taxon>
        <taxon>Spermatophyta</taxon>
        <taxon>Magnoliopsida</taxon>
        <taxon>eudicotyledons</taxon>
        <taxon>Gunneridae</taxon>
        <taxon>Pentapetalae</taxon>
        <taxon>asterids</taxon>
        <taxon>lamiids</taxon>
        <taxon>Solanales</taxon>
        <taxon>Solanaceae</taxon>
        <taxon>Nicotianoideae</taxon>
        <taxon>Nicotianeae</taxon>
        <taxon>Nicotiana</taxon>
    </lineage>
</organism>
<dbReference type="OrthoDB" id="427071at2759"/>
<dbReference type="InterPro" id="IPR044862">
    <property type="entry name" value="Pro_4_hyd_alph_FE2OG_OXY"/>
</dbReference>
<keyword evidence="10" id="KW-1185">Reference proteome</keyword>
<evidence type="ECO:0000256" key="8">
    <source>
        <dbReference type="ARBA" id="ARBA00023004"/>
    </source>
</evidence>
<dbReference type="Gene3D" id="2.60.120.620">
    <property type="entry name" value="q2cbj1_9rhob like domain"/>
    <property type="match status" value="1"/>
</dbReference>
<accession>A0A1S4BM83</accession>
<keyword evidence="8" id="KW-0408">Iron</keyword>
<evidence type="ECO:0000256" key="2">
    <source>
        <dbReference type="ARBA" id="ARBA00001962"/>
    </source>
</evidence>
<dbReference type="GO" id="GO:0032963">
    <property type="term" value="P:collagen metabolic process"/>
    <property type="evidence" value="ECO:0007669"/>
    <property type="project" value="InterPro"/>
</dbReference>
<sequence length="403" mass="46144">MADSEHPRLILHNFLPLDLCKELEFIHKSCCTVGYRPNVLSTTLSHLIATNSAHFILPIIPIRERLREKAEEYFGCQYELFVEFTGLISWCRGASIGWHSDDNRPYLKQRDFAAVCYLNSYDVDFKGGIFHFKDGEPADIVPMAGDVIMYTADDQNIHSVDEITEGERITLTLWFSRDASHDEDSKLLSSLSQALLGVVDRKLLSYLPVPGSTNMYWFPPDEASSFLSGFDIRCGRLHILGFDIHPFQETRHLSASDSSCNLLELLSGPLLLVRESELFETQFLNIMHALQLVQFYHWKLFSLKTKVEGTSPTPTPTPTPNVIPISPNEKTEIGHLKSVFVKDLQLAEGFFGKTEMDYEFEWLTFSAAVPEWECYVFKLQKELLLHLPHWRTNQSIFCVPLEE</sequence>
<dbReference type="PANTHER" id="PTHR14049">
    <property type="entry name" value="LEPRECAN 1"/>
    <property type="match status" value="1"/>
</dbReference>
<dbReference type="GO" id="GO:0031418">
    <property type="term" value="F:L-ascorbic acid binding"/>
    <property type="evidence" value="ECO:0007669"/>
    <property type="project" value="InterPro"/>
</dbReference>
<dbReference type="PROSITE" id="PS51471">
    <property type="entry name" value="FE2OG_OXY"/>
    <property type="match status" value="1"/>
</dbReference>
<dbReference type="RefSeq" id="XP_016489969.1">
    <property type="nucleotide sequence ID" value="XM_016634483.1"/>
</dbReference>
<dbReference type="AlphaFoldDB" id="A0A1S4BM83"/>
<comment type="cofactor">
    <cofactor evidence="1">
        <name>L-ascorbate</name>
        <dbReference type="ChEBI" id="CHEBI:38290"/>
    </cofactor>
</comment>
<evidence type="ECO:0000259" key="9">
    <source>
        <dbReference type="PROSITE" id="PS51471"/>
    </source>
</evidence>
<comment type="cofactor">
    <cofactor evidence="2">
        <name>Fe cation</name>
        <dbReference type="ChEBI" id="CHEBI:24875"/>
    </cofactor>
</comment>
<evidence type="ECO:0000313" key="11">
    <source>
        <dbReference type="RefSeq" id="XP_016489969.1"/>
    </source>
</evidence>
<reference evidence="11" key="2">
    <citation type="submission" date="2025-08" db="UniProtKB">
        <authorList>
            <consortium name="RefSeq"/>
        </authorList>
    </citation>
    <scope>IDENTIFICATION</scope>
    <source>
        <tissue evidence="11">Leaf</tissue>
    </source>
</reference>
<dbReference type="OMA" id="VQFYCWK"/>
<dbReference type="Pfam" id="PF13640">
    <property type="entry name" value="2OG-FeII_Oxy_3"/>
    <property type="match status" value="1"/>
</dbReference>
<dbReference type="InterPro" id="IPR005123">
    <property type="entry name" value="Oxoglu/Fe-dep_dioxygenase_dom"/>
</dbReference>
<feature type="domain" description="Fe2OG dioxygenase" evidence="9">
    <location>
        <begin position="72"/>
        <end position="177"/>
    </location>
</feature>
<proteinExistence type="predicted"/>
<evidence type="ECO:0000256" key="6">
    <source>
        <dbReference type="ARBA" id="ARBA00022964"/>
    </source>
</evidence>
<keyword evidence="6" id="KW-0223">Dioxygenase</keyword>
<dbReference type="Proteomes" id="UP000790787">
    <property type="component" value="Chromosome 9"/>
</dbReference>
<evidence type="ECO:0000256" key="5">
    <source>
        <dbReference type="ARBA" id="ARBA00022737"/>
    </source>
</evidence>
<dbReference type="RefSeq" id="XP_016489969.1">
    <property type="nucleotide sequence ID" value="XM_016634483.2"/>
</dbReference>
<dbReference type="GO" id="GO:0019797">
    <property type="term" value="F:procollagen-proline 3-dioxygenase activity"/>
    <property type="evidence" value="ECO:0007669"/>
    <property type="project" value="UniProtKB-EC"/>
</dbReference>
<evidence type="ECO:0000256" key="7">
    <source>
        <dbReference type="ARBA" id="ARBA00023002"/>
    </source>
</evidence>
<dbReference type="EC" id="1.14.11.7" evidence="3"/>
<evidence type="ECO:0000313" key="10">
    <source>
        <dbReference type="Proteomes" id="UP000790787"/>
    </source>
</evidence>
<dbReference type="InterPro" id="IPR006620">
    <property type="entry name" value="Pro_4_hyd_alph"/>
</dbReference>
<dbReference type="KEGG" id="nta:107809790"/>
<dbReference type="InterPro" id="IPR039575">
    <property type="entry name" value="P3H"/>
</dbReference>
<keyword evidence="4" id="KW-0479">Metal-binding</keyword>
<dbReference type="GeneID" id="107809790"/>
<dbReference type="GO" id="GO:0005506">
    <property type="term" value="F:iron ion binding"/>
    <property type="evidence" value="ECO:0007669"/>
    <property type="project" value="InterPro"/>
</dbReference>
<evidence type="ECO:0000256" key="3">
    <source>
        <dbReference type="ARBA" id="ARBA00012262"/>
    </source>
</evidence>